<organism evidence="2 3">
    <name type="scientific">Marinirhabdus gelatinilytica</name>
    <dbReference type="NCBI Taxonomy" id="1703343"/>
    <lineage>
        <taxon>Bacteria</taxon>
        <taxon>Pseudomonadati</taxon>
        <taxon>Bacteroidota</taxon>
        <taxon>Flavobacteriia</taxon>
        <taxon>Flavobacteriales</taxon>
        <taxon>Flavobacteriaceae</taxon>
    </lineage>
</organism>
<name>A0A370Q719_9FLAO</name>
<proteinExistence type="predicted"/>
<dbReference type="InterPro" id="IPR026444">
    <property type="entry name" value="Secre_tail"/>
</dbReference>
<keyword evidence="3" id="KW-1185">Reference proteome</keyword>
<dbReference type="NCBIfam" id="TIGR04183">
    <property type="entry name" value="Por_Secre_tail"/>
    <property type="match status" value="1"/>
</dbReference>
<dbReference type="OrthoDB" id="1247931at2"/>
<keyword evidence="1" id="KW-0732">Signal</keyword>
<evidence type="ECO:0000256" key="1">
    <source>
        <dbReference type="ARBA" id="ARBA00022729"/>
    </source>
</evidence>
<dbReference type="EMBL" id="QRAO01000005">
    <property type="protein sequence ID" value="RDK84172.1"/>
    <property type="molecule type" value="Genomic_DNA"/>
</dbReference>
<comment type="caution">
    <text evidence="2">The sequence shown here is derived from an EMBL/GenBank/DDBJ whole genome shotgun (WGS) entry which is preliminary data.</text>
</comment>
<sequence>MPCYIYFALLIYFQKLIIMLKKPSLLSMLVAGFVANAQFSVATHAGDPITDGQTITIGSSIAPEANLPFFVTNENTTNDINMRIEFVSANNSDGSDLEICFGLCYTGVTIGQNYPINDAVVIAPQQTQTSSGDHFKHLPTGGSDVVTYVFRFYEVDGAGNEIGDDLTFTYVYDPALLSIEEANAVNAAIISTMVNNTVEVNANEELIFTMYDIQGRIVSQQQLEQGLNQVNVADLAAQTYMVVLTNNKGASQTTKVIVR</sequence>
<dbReference type="Proteomes" id="UP000255317">
    <property type="component" value="Unassembled WGS sequence"/>
</dbReference>
<dbReference type="AlphaFoldDB" id="A0A370Q719"/>
<accession>A0A370Q719</accession>
<evidence type="ECO:0000313" key="2">
    <source>
        <dbReference type="EMBL" id="RDK84172.1"/>
    </source>
</evidence>
<evidence type="ECO:0000313" key="3">
    <source>
        <dbReference type="Proteomes" id="UP000255317"/>
    </source>
</evidence>
<protein>
    <submittedName>
        <fullName evidence="2">Putative secreted protein (Por secretion system target)</fullName>
    </submittedName>
</protein>
<gene>
    <name evidence="2" type="ORF">C8D94_10516</name>
</gene>
<reference evidence="2 3" key="1">
    <citation type="submission" date="2018-07" db="EMBL/GenBank/DDBJ databases">
        <title>Genomic Encyclopedia of Type Strains, Phase IV (KMG-IV): sequencing the most valuable type-strain genomes for metagenomic binning, comparative biology and taxonomic classification.</title>
        <authorList>
            <person name="Goeker M."/>
        </authorList>
    </citation>
    <scope>NUCLEOTIDE SEQUENCE [LARGE SCALE GENOMIC DNA]</scope>
    <source>
        <strain evidence="2 3">DSM 101478</strain>
    </source>
</reference>